<organism evidence="1 2">
    <name type="scientific">Marinifilum breve</name>
    <dbReference type="NCBI Taxonomy" id="2184082"/>
    <lineage>
        <taxon>Bacteria</taxon>
        <taxon>Pseudomonadati</taxon>
        <taxon>Bacteroidota</taxon>
        <taxon>Bacteroidia</taxon>
        <taxon>Marinilabiliales</taxon>
        <taxon>Marinifilaceae</taxon>
    </lineage>
</organism>
<comment type="caution">
    <text evidence="1">The sequence shown here is derived from an EMBL/GenBank/DDBJ whole genome shotgun (WGS) entry which is preliminary data.</text>
</comment>
<keyword evidence="2" id="KW-1185">Reference proteome</keyword>
<gene>
    <name evidence="1" type="ORF">DF185_00240</name>
</gene>
<reference evidence="1 2" key="1">
    <citation type="submission" date="2018-05" db="EMBL/GenBank/DDBJ databases">
        <title>Marinifilum breve JC075T sp. nov., a marine bacterium isolated from Yongle Blue Hole in the South China Sea.</title>
        <authorList>
            <person name="Fu T."/>
        </authorList>
    </citation>
    <scope>NUCLEOTIDE SEQUENCE [LARGE SCALE GENOMIC DNA]</scope>
    <source>
        <strain evidence="1 2">JC075</strain>
    </source>
</reference>
<dbReference type="EMBL" id="QFLI01000001">
    <property type="protein sequence ID" value="PXY02557.1"/>
    <property type="molecule type" value="Genomic_DNA"/>
</dbReference>
<dbReference type="AlphaFoldDB" id="A0A2V4A3T0"/>
<protein>
    <recommendedName>
        <fullName evidence="3">Restriction endonuclease type IV Mrr domain-containing protein</fullName>
    </recommendedName>
</protein>
<dbReference type="OrthoDB" id="1488560at2"/>
<dbReference type="Proteomes" id="UP000248079">
    <property type="component" value="Unassembled WGS sequence"/>
</dbReference>
<sequence>MMKITEEQIQNELLGKYKPLTVESGITTFPFSDLSDREFELLSYLLVKEKIENESFGNHTDIALMQGVAERGRDCVLYQNGEVSGLIQCKKYQARFTKPQFLKELIKFALFAIKDTAILPNRENFEYYLFVSYDITEPTLTLIKSFNSEIEKEISDNVITKYTDEVINEYESFSSFTANQPTQAIYDILKKISVKYYNSTDLSRELNSNIKLAQSFFKIMSVVDLEGADNVIRKALDDYGLRMLTDIDLKSLQQRIGETEDKDRINLGFVDFFGYSTEFFKFIKGDELKKLMTSIADVIGVINKQQLDFVNSQIHEHIQQKITHELLFFNKIHVFSIGIAAPYLFKRLSLKLISKTMPQEMIPKIYPHSKLSKDDLINEISEQLYESSNRVMKGDYSQLAGDSNLVQFKINLYTHMHQGLKNIADAKKVFNKDIELLKPVLDEIEELIGKLIPDSRTVVIKDGSFFDNKDDISLLKKTIDKIEDN</sequence>
<name>A0A2V4A3T0_9BACT</name>
<accession>A0A2V4A3T0</accession>
<evidence type="ECO:0000313" key="2">
    <source>
        <dbReference type="Proteomes" id="UP000248079"/>
    </source>
</evidence>
<evidence type="ECO:0000313" key="1">
    <source>
        <dbReference type="EMBL" id="PXY02557.1"/>
    </source>
</evidence>
<proteinExistence type="predicted"/>
<evidence type="ECO:0008006" key="3">
    <source>
        <dbReference type="Google" id="ProtNLM"/>
    </source>
</evidence>